<organism evidence="2 3">
    <name type="scientific">Ceratina calcarata</name>
    <dbReference type="NCBI Taxonomy" id="156304"/>
    <lineage>
        <taxon>Eukaryota</taxon>
        <taxon>Metazoa</taxon>
        <taxon>Ecdysozoa</taxon>
        <taxon>Arthropoda</taxon>
        <taxon>Hexapoda</taxon>
        <taxon>Insecta</taxon>
        <taxon>Pterygota</taxon>
        <taxon>Neoptera</taxon>
        <taxon>Endopterygota</taxon>
        <taxon>Hymenoptera</taxon>
        <taxon>Apocrita</taxon>
        <taxon>Aculeata</taxon>
        <taxon>Apoidea</taxon>
        <taxon>Anthophila</taxon>
        <taxon>Apidae</taxon>
        <taxon>Ceratina</taxon>
        <taxon>Zadontomerus</taxon>
    </lineage>
</organism>
<proteinExistence type="predicted"/>
<dbReference type="Proteomes" id="UP000694925">
    <property type="component" value="Unplaced"/>
</dbReference>
<dbReference type="PANTHER" id="PTHR28474">
    <property type="entry name" value="TRANSMEMBRANE PROTEIN 72"/>
    <property type="match status" value="1"/>
</dbReference>
<gene>
    <name evidence="3" type="primary">LOC108630854</name>
</gene>
<dbReference type="PANTHER" id="PTHR28474:SF1">
    <property type="entry name" value="TRANSMEMBRANE PROTEIN 72"/>
    <property type="match status" value="1"/>
</dbReference>
<name>A0AAJ7JC83_9HYME</name>
<sequence length="210" mass="22971">MVTHMKDFNAVSNPAGMSTYVRNTGSHLSTLTRFLGVCTAIVVCGVGADVAYHGHVIGFYVTLWFDILLGDHLGHHPVRANLRQAIFCFRNDESLCSCCWSAVLAITRGWRRALFYLPLSCILAWKPHSLWLSYVAAGLLAVLSLLHITSSALENRGSCHMSNATDSVGESLLNTRPENYDRFEEVLVTEVLDDGVSGPTGRVADSDGEI</sequence>
<protein>
    <submittedName>
        <fullName evidence="3">Uncharacterized protein LOC108630854 isoform X2</fullName>
    </submittedName>
</protein>
<dbReference type="Pfam" id="PF16054">
    <property type="entry name" value="TMEM72"/>
    <property type="match status" value="1"/>
</dbReference>
<dbReference type="RefSeq" id="XP_017889880.1">
    <property type="nucleotide sequence ID" value="XM_018034391.2"/>
</dbReference>
<keyword evidence="2" id="KW-1185">Reference proteome</keyword>
<dbReference type="AlphaFoldDB" id="A0AAJ7JC83"/>
<evidence type="ECO:0000313" key="2">
    <source>
        <dbReference type="Proteomes" id="UP000694925"/>
    </source>
</evidence>
<dbReference type="KEGG" id="ccal:108630854"/>
<keyword evidence="1" id="KW-0812">Transmembrane</keyword>
<evidence type="ECO:0000313" key="3">
    <source>
        <dbReference type="RefSeq" id="XP_017889880.1"/>
    </source>
</evidence>
<dbReference type="GeneID" id="108630854"/>
<reference evidence="3" key="1">
    <citation type="submission" date="2025-08" db="UniProtKB">
        <authorList>
            <consortium name="RefSeq"/>
        </authorList>
    </citation>
    <scope>IDENTIFICATION</scope>
    <source>
        <tissue evidence="3">Whole body</tissue>
    </source>
</reference>
<accession>A0AAJ7JC83</accession>
<evidence type="ECO:0000256" key="1">
    <source>
        <dbReference type="SAM" id="Phobius"/>
    </source>
</evidence>
<feature type="transmembrane region" description="Helical" evidence="1">
    <location>
        <begin position="131"/>
        <end position="153"/>
    </location>
</feature>
<keyword evidence="1" id="KW-0472">Membrane</keyword>
<dbReference type="InterPro" id="IPR032055">
    <property type="entry name" value="TMEM72"/>
</dbReference>
<keyword evidence="1" id="KW-1133">Transmembrane helix</keyword>